<sequence>IKILKAMEFPKLSSSALKLLIGIEYFPVHIDLDLLKLNVRTKYSDDIISAAEDLLSNFDPDKGLKSSFRYVGSDKNTSVGSQVSNCTLQAAISCVENIFGMIRDLPNKEIGPLLGLCIQVVNR</sequence>
<protein>
    <submittedName>
        <fullName evidence="1">Uncharacterized protein</fullName>
    </submittedName>
</protein>
<accession>A0AAD4STQ3</accession>
<dbReference type="Proteomes" id="UP001202328">
    <property type="component" value="Unassembled WGS sequence"/>
</dbReference>
<reference evidence="1" key="1">
    <citation type="submission" date="2022-04" db="EMBL/GenBank/DDBJ databases">
        <title>A functionally conserved STORR gene fusion in Papaver species that diverged 16.8 million years ago.</title>
        <authorList>
            <person name="Catania T."/>
        </authorList>
    </citation>
    <scope>NUCLEOTIDE SEQUENCE</scope>
    <source>
        <strain evidence="1">S-188037</strain>
    </source>
</reference>
<organism evidence="1 2">
    <name type="scientific">Papaver atlanticum</name>
    <dbReference type="NCBI Taxonomy" id="357466"/>
    <lineage>
        <taxon>Eukaryota</taxon>
        <taxon>Viridiplantae</taxon>
        <taxon>Streptophyta</taxon>
        <taxon>Embryophyta</taxon>
        <taxon>Tracheophyta</taxon>
        <taxon>Spermatophyta</taxon>
        <taxon>Magnoliopsida</taxon>
        <taxon>Ranunculales</taxon>
        <taxon>Papaveraceae</taxon>
        <taxon>Papaveroideae</taxon>
        <taxon>Papaver</taxon>
    </lineage>
</organism>
<name>A0AAD4STQ3_9MAGN</name>
<proteinExistence type="predicted"/>
<dbReference type="AlphaFoldDB" id="A0AAD4STQ3"/>
<dbReference type="EMBL" id="JAJJMB010008487">
    <property type="protein sequence ID" value="KAI3923375.1"/>
    <property type="molecule type" value="Genomic_DNA"/>
</dbReference>
<gene>
    <name evidence="1" type="ORF">MKW98_026968</name>
</gene>
<comment type="caution">
    <text evidence="1">The sequence shown here is derived from an EMBL/GenBank/DDBJ whole genome shotgun (WGS) entry which is preliminary data.</text>
</comment>
<keyword evidence="2" id="KW-1185">Reference proteome</keyword>
<evidence type="ECO:0000313" key="2">
    <source>
        <dbReference type="Proteomes" id="UP001202328"/>
    </source>
</evidence>
<evidence type="ECO:0000313" key="1">
    <source>
        <dbReference type="EMBL" id="KAI3923375.1"/>
    </source>
</evidence>
<feature type="non-terminal residue" evidence="1">
    <location>
        <position position="1"/>
    </location>
</feature>